<comment type="caution">
    <text evidence="8">The sequence shown here is derived from an EMBL/GenBank/DDBJ whole genome shotgun (WGS) entry which is preliminary data.</text>
</comment>
<gene>
    <name evidence="8" type="ORF">EV199_1904</name>
</gene>
<dbReference type="Proteomes" id="UP000293874">
    <property type="component" value="Unassembled WGS sequence"/>
</dbReference>
<keyword evidence="4 6" id="KW-0472">Membrane</keyword>
<sequence>MKTFLNISRIIVGVLFIFSGLVKANDPLGLSYKMQEFFEIWNMHWLNNYTLTFSILMITFEIIAGVAVLVGYKMRLFSWLLLLLIIFFTFLTGYALFSGKVRECGCFGDCIPLTADQSFMKDIFLLVLIIPIFLYSNRIKPALSVRNSILILFFSTVLTIALQWFVLLHLPVVDCLPYKIGNNIPANMKAPAGSIPDSTVINFVYKKDGKEVEFTAESFPDDFDDSIYTFVKRYDKVVRKGNASPKIKDFALKTYWGNDTTDALLAEDRYQLYLFVKNDYKHGNWPGIMNIVITTARNKQIEPFLVTSIPFETLRENPLKVFTQMTPLACDAVAIKTAARANPTLMLVKNGNILGKWAYSDLERAVKVLQELPAQPGQPADTQTYEPIPDSLQQSSTPKFSTSE</sequence>
<dbReference type="RefSeq" id="WP_130540350.1">
    <property type="nucleotide sequence ID" value="NZ_CP042431.1"/>
</dbReference>
<organism evidence="8 9">
    <name type="scientific">Pseudobacter ginsenosidimutans</name>
    <dbReference type="NCBI Taxonomy" id="661488"/>
    <lineage>
        <taxon>Bacteria</taxon>
        <taxon>Pseudomonadati</taxon>
        <taxon>Bacteroidota</taxon>
        <taxon>Chitinophagia</taxon>
        <taxon>Chitinophagales</taxon>
        <taxon>Chitinophagaceae</taxon>
        <taxon>Pseudobacter</taxon>
    </lineage>
</organism>
<feature type="transmembrane region" description="Helical" evidence="6">
    <location>
        <begin position="48"/>
        <end position="72"/>
    </location>
</feature>
<feature type="region of interest" description="Disordered" evidence="5">
    <location>
        <begin position="373"/>
        <end position="404"/>
    </location>
</feature>
<dbReference type="Pfam" id="PF07291">
    <property type="entry name" value="MauE"/>
    <property type="match status" value="1"/>
</dbReference>
<evidence type="ECO:0000313" key="9">
    <source>
        <dbReference type="Proteomes" id="UP000293874"/>
    </source>
</evidence>
<feature type="domain" description="Methylamine utilisation protein MauE" evidence="7">
    <location>
        <begin position="1"/>
        <end position="130"/>
    </location>
</feature>
<dbReference type="AlphaFoldDB" id="A0A4Q7N4U1"/>
<protein>
    <submittedName>
        <fullName evidence="8">DoxX-like protein</fullName>
    </submittedName>
</protein>
<keyword evidence="9" id="KW-1185">Reference proteome</keyword>
<evidence type="ECO:0000313" key="8">
    <source>
        <dbReference type="EMBL" id="RZS76028.1"/>
    </source>
</evidence>
<feature type="compositionally biased region" description="Polar residues" evidence="5">
    <location>
        <begin position="380"/>
        <end position="404"/>
    </location>
</feature>
<dbReference type="GO" id="GO:0030416">
    <property type="term" value="P:methylamine metabolic process"/>
    <property type="evidence" value="ECO:0007669"/>
    <property type="project" value="InterPro"/>
</dbReference>
<evidence type="ECO:0000259" key="7">
    <source>
        <dbReference type="Pfam" id="PF07291"/>
    </source>
</evidence>
<dbReference type="EMBL" id="SGXA01000001">
    <property type="protein sequence ID" value="RZS76028.1"/>
    <property type="molecule type" value="Genomic_DNA"/>
</dbReference>
<evidence type="ECO:0000256" key="1">
    <source>
        <dbReference type="ARBA" id="ARBA00004141"/>
    </source>
</evidence>
<evidence type="ECO:0000256" key="5">
    <source>
        <dbReference type="SAM" id="MobiDB-lite"/>
    </source>
</evidence>
<name>A0A4Q7N4U1_9BACT</name>
<dbReference type="NCBIfam" id="NF045576">
    <property type="entry name" value="BT_3928_fam"/>
    <property type="match status" value="1"/>
</dbReference>
<evidence type="ECO:0000256" key="4">
    <source>
        <dbReference type="ARBA" id="ARBA00023136"/>
    </source>
</evidence>
<evidence type="ECO:0000256" key="6">
    <source>
        <dbReference type="SAM" id="Phobius"/>
    </source>
</evidence>
<feature type="transmembrane region" description="Helical" evidence="6">
    <location>
        <begin position="119"/>
        <end position="137"/>
    </location>
</feature>
<accession>A0A4Q7N4U1</accession>
<dbReference type="InterPro" id="IPR009908">
    <property type="entry name" value="Methylamine_util_MauE"/>
</dbReference>
<feature type="transmembrane region" description="Helical" evidence="6">
    <location>
        <begin position="149"/>
        <end position="170"/>
    </location>
</feature>
<evidence type="ECO:0000256" key="2">
    <source>
        <dbReference type="ARBA" id="ARBA00022692"/>
    </source>
</evidence>
<evidence type="ECO:0000256" key="3">
    <source>
        <dbReference type="ARBA" id="ARBA00022989"/>
    </source>
</evidence>
<keyword evidence="2 6" id="KW-0812">Transmembrane</keyword>
<dbReference type="GO" id="GO:0016020">
    <property type="term" value="C:membrane"/>
    <property type="evidence" value="ECO:0007669"/>
    <property type="project" value="UniProtKB-SubCell"/>
</dbReference>
<comment type="subcellular location">
    <subcellularLocation>
        <location evidence="1">Membrane</location>
        <topology evidence="1">Multi-pass membrane protein</topology>
    </subcellularLocation>
</comment>
<feature type="transmembrane region" description="Helical" evidence="6">
    <location>
        <begin position="79"/>
        <end position="99"/>
    </location>
</feature>
<reference evidence="8 9" key="1">
    <citation type="submission" date="2019-02" db="EMBL/GenBank/DDBJ databases">
        <title>Genomic Encyclopedia of Type Strains, Phase IV (KMG-IV): sequencing the most valuable type-strain genomes for metagenomic binning, comparative biology and taxonomic classification.</title>
        <authorList>
            <person name="Goeker M."/>
        </authorList>
    </citation>
    <scope>NUCLEOTIDE SEQUENCE [LARGE SCALE GENOMIC DNA]</scope>
    <source>
        <strain evidence="8 9">DSM 18116</strain>
    </source>
</reference>
<proteinExistence type="predicted"/>
<keyword evidence="3 6" id="KW-1133">Transmembrane helix</keyword>
<dbReference type="OrthoDB" id="648842at2"/>